<keyword evidence="11" id="KW-1185">Reference proteome</keyword>
<dbReference type="CDD" id="cd18548">
    <property type="entry name" value="ABC_6TM_Tm287_like"/>
    <property type="match status" value="1"/>
</dbReference>
<evidence type="ECO:0000259" key="8">
    <source>
        <dbReference type="PROSITE" id="PS50893"/>
    </source>
</evidence>
<dbReference type="PROSITE" id="PS00211">
    <property type="entry name" value="ABC_TRANSPORTER_1"/>
    <property type="match status" value="1"/>
</dbReference>
<name>A0ABV5LRA7_9ACTN</name>
<feature type="domain" description="ABC transmembrane type-1" evidence="9">
    <location>
        <begin position="19"/>
        <end position="300"/>
    </location>
</feature>
<dbReference type="PANTHER" id="PTHR43394">
    <property type="entry name" value="ATP-DEPENDENT PERMEASE MDL1, MITOCHONDRIAL"/>
    <property type="match status" value="1"/>
</dbReference>
<gene>
    <name evidence="10" type="ORF">ACFFVI_06510</name>
</gene>
<evidence type="ECO:0000256" key="4">
    <source>
        <dbReference type="ARBA" id="ARBA00022840"/>
    </source>
</evidence>
<feature type="transmembrane region" description="Helical" evidence="7">
    <location>
        <begin position="17"/>
        <end position="34"/>
    </location>
</feature>
<evidence type="ECO:0000256" key="7">
    <source>
        <dbReference type="SAM" id="Phobius"/>
    </source>
</evidence>
<dbReference type="SUPFAM" id="SSF90123">
    <property type="entry name" value="ABC transporter transmembrane region"/>
    <property type="match status" value="1"/>
</dbReference>
<dbReference type="RefSeq" id="WP_380136059.1">
    <property type="nucleotide sequence ID" value="NZ_JBHLUI010000003.1"/>
</dbReference>
<dbReference type="InterPro" id="IPR011527">
    <property type="entry name" value="ABC1_TM_dom"/>
</dbReference>
<sequence length="577" mass="61686">MLLVLLRRFLRPRRGRLGLVLLLQLVQTVAMLYLPRLNADIIDRGIATGDRSVILSTGMVMLAVTVVQIVATIAAVRFGAQVAMGLGADLRAAVFERVLDFSARETARFGAPTLITRGTNDVQQVQMLVFVTSTAIVGAPILCVGGIVMALREDVGLSWLLVVAVPVLVLGMAAVIVRLGPLFQTQQRRLDAVNRVLREQLTGIRVVRGFVREEAETRRFTTANTELTEVALRAGRLFALVFPFVFLVLNLTSVAVIWFGAARVQSGELAIGSLIAFLSYLMQILMGLMMTTFLAVMGPRAAVSATRIGEVLDTRSSLAPAPAGGPGPVGRGHLEFRDVSFAYPGADRPVLDRVSFEVRPGRTTAIVGSTGSGKTTLVNLAARLSDPTSGTVLVDGVDVRDLPDDDLRRRVGVVAQRAFLFSGTVASNLRYGRPEADDEELRAALRTAQADDFVARMGAGLDSPISQGGVNVSGGQRQRLSIARLLVADPGVQIFDDAFSALDTATDARLRAALDERRSTGSTGVLVVAQRVSTIVAADEIVVLDAGRVVGRGRHEELLTTCPVYAEIVESQLAGAR</sequence>
<evidence type="ECO:0000256" key="2">
    <source>
        <dbReference type="ARBA" id="ARBA00022692"/>
    </source>
</evidence>
<comment type="subcellular location">
    <subcellularLocation>
        <location evidence="1">Cell membrane</location>
        <topology evidence="1">Multi-pass membrane protein</topology>
    </subcellularLocation>
</comment>
<dbReference type="Pfam" id="PF00005">
    <property type="entry name" value="ABC_tran"/>
    <property type="match status" value="1"/>
</dbReference>
<dbReference type="InterPro" id="IPR017871">
    <property type="entry name" value="ABC_transporter-like_CS"/>
</dbReference>
<dbReference type="Gene3D" id="3.40.50.300">
    <property type="entry name" value="P-loop containing nucleotide triphosphate hydrolases"/>
    <property type="match status" value="1"/>
</dbReference>
<dbReference type="InterPro" id="IPR036640">
    <property type="entry name" value="ABC1_TM_sf"/>
</dbReference>
<proteinExistence type="predicted"/>
<feature type="domain" description="ABC transporter" evidence="8">
    <location>
        <begin position="334"/>
        <end position="571"/>
    </location>
</feature>
<evidence type="ECO:0000256" key="3">
    <source>
        <dbReference type="ARBA" id="ARBA00022741"/>
    </source>
</evidence>
<reference evidence="10 11" key="1">
    <citation type="submission" date="2024-09" db="EMBL/GenBank/DDBJ databases">
        <authorList>
            <person name="Sun Q."/>
            <person name="Mori K."/>
        </authorList>
    </citation>
    <scope>NUCLEOTIDE SEQUENCE [LARGE SCALE GENOMIC DNA]</scope>
    <source>
        <strain evidence="10 11">TISTR 1856</strain>
    </source>
</reference>
<keyword evidence="6 7" id="KW-0472">Membrane</keyword>
<keyword evidence="2 7" id="KW-0812">Transmembrane</keyword>
<evidence type="ECO:0000256" key="5">
    <source>
        <dbReference type="ARBA" id="ARBA00022989"/>
    </source>
</evidence>
<feature type="transmembrane region" description="Helical" evidence="7">
    <location>
        <begin position="127"/>
        <end position="151"/>
    </location>
</feature>
<evidence type="ECO:0000256" key="6">
    <source>
        <dbReference type="ARBA" id="ARBA00023136"/>
    </source>
</evidence>
<feature type="transmembrane region" description="Helical" evidence="7">
    <location>
        <begin position="157"/>
        <end position="179"/>
    </location>
</feature>
<dbReference type="EMBL" id="JBHMDM010000004">
    <property type="protein sequence ID" value="MFB9376615.1"/>
    <property type="molecule type" value="Genomic_DNA"/>
</dbReference>
<evidence type="ECO:0000313" key="10">
    <source>
        <dbReference type="EMBL" id="MFB9376615.1"/>
    </source>
</evidence>
<dbReference type="PANTHER" id="PTHR43394:SF1">
    <property type="entry name" value="ATP-BINDING CASSETTE SUB-FAMILY B MEMBER 10, MITOCHONDRIAL"/>
    <property type="match status" value="1"/>
</dbReference>
<dbReference type="InterPro" id="IPR027417">
    <property type="entry name" value="P-loop_NTPase"/>
</dbReference>
<keyword evidence="4 10" id="KW-0067">ATP-binding</keyword>
<dbReference type="GO" id="GO:0005524">
    <property type="term" value="F:ATP binding"/>
    <property type="evidence" value="ECO:0007669"/>
    <property type="project" value="UniProtKB-KW"/>
</dbReference>
<evidence type="ECO:0000259" key="9">
    <source>
        <dbReference type="PROSITE" id="PS50929"/>
    </source>
</evidence>
<feature type="transmembrane region" description="Helical" evidence="7">
    <location>
        <begin position="54"/>
        <end position="76"/>
    </location>
</feature>
<keyword evidence="3" id="KW-0547">Nucleotide-binding</keyword>
<evidence type="ECO:0000256" key="1">
    <source>
        <dbReference type="ARBA" id="ARBA00004651"/>
    </source>
</evidence>
<keyword evidence="5 7" id="KW-1133">Transmembrane helix</keyword>
<dbReference type="Pfam" id="PF00664">
    <property type="entry name" value="ABC_membrane"/>
    <property type="match status" value="1"/>
</dbReference>
<dbReference type="Proteomes" id="UP001589748">
    <property type="component" value="Unassembled WGS sequence"/>
</dbReference>
<dbReference type="Gene3D" id="1.20.1560.10">
    <property type="entry name" value="ABC transporter type 1, transmembrane domain"/>
    <property type="match status" value="1"/>
</dbReference>
<dbReference type="PROSITE" id="PS50893">
    <property type="entry name" value="ABC_TRANSPORTER_2"/>
    <property type="match status" value="1"/>
</dbReference>
<dbReference type="InterPro" id="IPR003439">
    <property type="entry name" value="ABC_transporter-like_ATP-bd"/>
</dbReference>
<dbReference type="InterPro" id="IPR003593">
    <property type="entry name" value="AAA+_ATPase"/>
</dbReference>
<organism evidence="10 11">
    <name type="scientific">Kineococcus gynurae</name>
    <dbReference type="NCBI Taxonomy" id="452979"/>
    <lineage>
        <taxon>Bacteria</taxon>
        <taxon>Bacillati</taxon>
        <taxon>Actinomycetota</taxon>
        <taxon>Actinomycetes</taxon>
        <taxon>Kineosporiales</taxon>
        <taxon>Kineosporiaceae</taxon>
        <taxon>Kineococcus</taxon>
    </lineage>
</organism>
<dbReference type="SMART" id="SM00382">
    <property type="entry name" value="AAA"/>
    <property type="match status" value="1"/>
</dbReference>
<comment type="caution">
    <text evidence="10">The sequence shown here is derived from an EMBL/GenBank/DDBJ whole genome shotgun (WGS) entry which is preliminary data.</text>
</comment>
<feature type="transmembrane region" description="Helical" evidence="7">
    <location>
        <begin position="271"/>
        <end position="297"/>
    </location>
</feature>
<dbReference type="PROSITE" id="PS50929">
    <property type="entry name" value="ABC_TM1F"/>
    <property type="match status" value="1"/>
</dbReference>
<protein>
    <submittedName>
        <fullName evidence="10">ABC transporter ATP-binding protein</fullName>
    </submittedName>
</protein>
<accession>A0ABV5LRA7</accession>
<dbReference type="SUPFAM" id="SSF52540">
    <property type="entry name" value="P-loop containing nucleoside triphosphate hydrolases"/>
    <property type="match status" value="1"/>
</dbReference>
<evidence type="ECO:0000313" key="11">
    <source>
        <dbReference type="Proteomes" id="UP001589748"/>
    </source>
</evidence>
<feature type="transmembrane region" description="Helical" evidence="7">
    <location>
        <begin position="237"/>
        <end position="259"/>
    </location>
</feature>
<dbReference type="InterPro" id="IPR039421">
    <property type="entry name" value="Type_1_exporter"/>
</dbReference>